<proteinExistence type="predicted"/>
<dbReference type="RefSeq" id="WP_160614150.1">
    <property type="nucleotide sequence ID" value="NZ_JAUFQM010000001.1"/>
</dbReference>
<name>A0A844Z9G1_9SPHN</name>
<reference evidence="1 2" key="1">
    <citation type="submission" date="2019-12" db="EMBL/GenBank/DDBJ databases">
        <title>Genomic-based taxomic classification of the family Erythrobacteraceae.</title>
        <authorList>
            <person name="Xu L."/>
        </authorList>
    </citation>
    <scope>NUCLEOTIDE SEQUENCE [LARGE SCALE GENOMIC DNA]</scope>
    <source>
        <strain evidence="1 2">KCTC 42006</strain>
    </source>
</reference>
<dbReference type="AlphaFoldDB" id="A0A844Z9G1"/>
<gene>
    <name evidence="1" type="ORF">GRI35_10715</name>
</gene>
<evidence type="ECO:0000313" key="2">
    <source>
        <dbReference type="Proteomes" id="UP000460290"/>
    </source>
</evidence>
<evidence type="ECO:0008006" key="3">
    <source>
        <dbReference type="Google" id="ProtNLM"/>
    </source>
</evidence>
<accession>A0A844Z9G1</accession>
<protein>
    <recommendedName>
        <fullName evidence="3">Acyl carrier protein</fullName>
    </recommendedName>
</protein>
<dbReference type="Proteomes" id="UP000460290">
    <property type="component" value="Unassembled WGS sequence"/>
</dbReference>
<dbReference type="OrthoDB" id="7432967at2"/>
<keyword evidence="2" id="KW-1185">Reference proteome</keyword>
<dbReference type="EMBL" id="WTYZ01000001">
    <property type="protein sequence ID" value="MXO83836.1"/>
    <property type="molecule type" value="Genomic_DNA"/>
</dbReference>
<evidence type="ECO:0000313" key="1">
    <source>
        <dbReference type="EMBL" id="MXO83836.1"/>
    </source>
</evidence>
<organism evidence="1 2">
    <name type="scientific">Pontixanthobacter aestiaquae</name>
    <dbReference type="NCBI Taxonomy" id="1509367"/>
    <lineage>
        <taxon>Bacteria</taxon>
        <taxon>Pseudomonadati</taxon>
        <taxon>Pseudomonadota</taxon>
        <taxon>Alphaproteobacteria</taxon>
        <taxon>Sphingomonadales</taxon>
        <taxon>Erythrobacteraceae</taxon>
        <taxon>Pontixanthobacter</taxon>
    </lineage>
</organism>
<sequence length="128" mass="14355">MALFAKPNDPPPESDGALSYVLWVAKDVHGCVDASPSSAVHQDLDIYGLDVEDFAAKLGERYGPGVFDWPWHRFAELGEGLSLLFPFILVKQLVTWPFRGQFSYPESLERLELGHIAKVLEKGEWIDP</sequence>
<comment type="caution">
    <text evidence="1">The sequence shown here is derived from an EMBL/GenBank/DDBJ whole genome shotgun (WGS) entry which is preliminary data.</text>
</comment>